<evidence type="ECO:0000313" key="4">
    <source>
        <dbReference type="EMBL" id="BDU76914.1"/>
    </source>
</evidence>
<dbReference type="Proteomes" id="UP001228113">
    <property type="component" value="Chromosome"/>
</dbReference>
<dbReference type="EMBL" id="AP027081">
    <property type="protein sequence ID" value="BDU76914.1"/>
    <property type="molecule type" value="Genomic_DNA"/>
</dbReference>
<evidence type="ECO:0000256" key="1">
    <source>
        <dbReference type="PIRNR" id="PIRNR000897"/>
    </source>
</evidence>
<dbReference type="KEGG" id="msea:METESE_18720"/>
<protein>
    <recommendedName>
        <fullName evidence="1">Acid phosphatase</fullName>
        <ecNumber evidence="1">3.1.3.2</ecNumber>
    </recommendedName>
</protein>
<dbReference type="AlphaFoldDB" id="A0AA48GSM3"/>
<reference evidence="4" key="1">
    <citation type="journal article" date="2023" name="Int. J. Syst. Evol. Microbiol.">
        <title>Mesoterricola silvestris gen. nov., sp. nov., Mesoterricola sediminis sp. nov., Geothrix oryzae sp. nov., Geothrix edaphica sp. nov., Geothrix rubra sp. nov., and Geothrix limicola sp. nov., six novel members of Acidobacteriota isolated from soils.</title>
        <authorList>
            <person name="Itoh H."/>
            <person name="Sugisawa Y."/>
            <person name="Mise K."/>
            <person name="Xu Z."/>
            <person name="Kuniyasu M."/>
            <person name="Ushijima N."/>
            <person name="Kawano K."/>
            <person name="Kobayashi E."/>
            <person name="Shiratori Y."/>
            <person name="Masuda Y."/>
            <person name="Senoo K."/>
        </authorList>
    </citation>
    <scope>NUCLEOTIDE SEQUENCE</scope>
    <source>
        <strain evidence="4">W786</strain>
    </source>
</reference>
<feature type="domain" description="Phosphatidic acid phosphatase type 2/haloperoxidase" evidence="3">
    <location>
        <begin position="106"/>
        <end position="226"/>
    </location>
</feature>
<gene>
    <name evidence="4" type="ORF">METESE_18720</name>
</gene>
<dbReference type="InterPro" id="IPR000326">
    <property type="entry name" value="PAP2/HPO"/>
</dbReference>
<evidence type="ECO:0000259" key="3">
    <source>
        <dbReference type="SMART" id="SM00014"/>
    </source>
</evidence>
<sequence>MRIPLAPPALILALLVAGPVQSQTPEPARLVPGHRFFDARTLDLTPLPAPPAVGTLAAQADLETILQLQAWRTAEEVAWARKTDRLNYFDVAEVLGPWFTPSNLPVCAKLLQEALGDGESANHAAKLQYRRLRPPIQDKRVQPCVTPPQEQKGGVLDPGYFSYPSGHATAVFITAHVLADLMPARREALFTWARKNAWGRMLAGVHFPSDNLGGQILARIVHDAFLKNPDYARALEACRAELRAKAPAGGQ</sequence>
<dbReference type="PIRSF" id="PIRSF000897">
    <property type="entry name" value="Acid_Ptase_ClsA"/>
    <property type="match status" value="1"/>
</dbReference>
<feature type="chain" id="PRO_5041447099" description="Acid phosphatase" evidence="2">
    <location>
        <begin position="23"/>
        <end position="251"/>
    </location>
</feature>
<dbReference type="Gene3D" id="1.20.144.10">
    <property type="entry name" value="Phosphatidic acid phosphatase type 2/haloperoxidase"/>
    <property type="match status" value="1"/>
</dbReference>
<evidence type="ECO:0000256" key="2">
    <source>
        <dbReference type="SAM" id="SignalP"/>
    </source>
</evidence>
<feature type="signal peptide" evidence="2">
    <location>
        <begin position="1"/>
        <end position="22"/>
    </location>
</feature>
<dbReference type="GO" id="GO:0003993">
    <property type="term" value="F:acid phosphatase activity"/>
    <property type="evidence" value="ECO:0007669"/>
    <property type="project" value="UniProtKB-EC"/>
</dbReference>
<dbReference type="SMART" id="SM00014">
    <property type="entry name" value="acidPPc"/>
    <property type="match status" value="1"/>
</dbReference>
<comment type="similarity">
    <text evidence="1">Belongs to the class A bacterial acid phosphatase family.</text>
</comment>
<name>A0AA48GSM3_9BACT</name>
<dbReference type="EC" id="3.1.3.2" evidence="1"/>
<dbReference type="GO" id="GO:0030288">
    <property type="term" value="C:outer membrane-bounded periplasmic space"/>
    <property type="evidence" value="ECO:0007669"/>
    <property type="project" value="InterPro"/>
</dbReference>
<evidence type="ECO:0000313" key="5">
    <source>
        <dbReference type="Proteomes" id="UP001228113"/>
    </source>
</evidence>
<proteinExistence type="inferred from homology"/>
<accession>A0AA48GSM3</accession>
<keyword evidence="2" id="KW-0732">Signal</keyword>
<dbReference type="RefSeq" id="WP_243330983.1">
    <property type="nucleotide sequence ID" value="NZ_AP027081.1"/>
</dbReference>
<comment type="catalytic activity">
    <reaction evidence="1">
        <text>a phosphate monoester + H2O = an alcohol + phosphate</text>
        <dbReference type="Rhea" id="RHEA:15017"/>
        <dbReference type="ChEBI" id="CHEBI:15377"/>
        <dbReference type="ChEBI" id="CHEBI:30879"/>
        <dbReference type="ChEBI" id="CHEBI:43474"/>
        <dbReference type="ChEBI" id="CHEBI:67140"/>
        <dbReference type="EC" id="3.1.3.2"/>
    </reaction>
</comment>
<keyword evidence="5" id="KW-1185">Reference proteome</keyword>
<dbReference type="Pfam" id="PF01569">
    <property type="entry name" value="PAP2"/>
    <property type="match status" value="1"/>
</dbReference>
<organism evidence="4 5">
    <name type="scientific">Mesoterricola sediminis</name>
    <dbReference type="NCBI Taxonomy" id="2927980"/>
    <lineage>
        <taxon>Bacteria</taxon>
        <taxon>Pseudomonadati</taxon>
        <taxon>Acidobacteriota</taxon>
        <taxon>Holophagae</taxon>
        <taxon>Holophagales</taxon>
        <taxon>Holophagaceae</taxon>
        <taxon>Mesoterricola</taxon>
    </lineage>
</organism>
<dbReference type="InterPro" id="IPR001011">
    <property type="entry name" value="Acid_Pase_classA_bac"/>
</dbReference>
<dbReference type="InterPro" id="IPR036938">
    <property type="entry name" value="PAP2/HPO_sf"/>
</dbReference>
<keyword evidence="1" id="KW-0378">Hydrolase</keyword>
<dbReference type="SUPFAM" id="SSF48317">
    <property type="entry name" value="Acid phosphatase/Vanadium-dependent haloperoxidase"/>
    <property type="match status" value="1"/>
</dbReference>